<proteinExistence type="predicted"/>
<feature type="transmembrane region" description="Helical" evidence="1">
    <location>
        <begin position="49"/>
        <end position="68"/>
    </location>
</feature>
<evidence type="ECO:0000313" key="3">
    <source>
        <dbReference type="Proteomes" id="UP000729402"/>
    </source>
</evidence>
<organism evidence="2 3">
    <name type="scientific">Zizania palustris</name>
    <name type="common">Northern wild rice</name>
    <dbReference type="NCBI Taxonomy" id="103762"/>
    <lineage>
        <taxon>Eukaryota</taxon>
        <taxon>Viridiplantae</taxon>
        <taxon>Streptophyta</taxon>
        <taxon>Embryophyta</taxon>
        <taxon>Tracheophyta</taxon>
        <taxon>Spermatophyta</taxon>
        <taxon>Magnoliopsida</taxon>
        <taxon>Liliopsida</taxon>
        <taxon>Poales</taxon>
        <taxon>Poaceae</taxon>
        <taxon>BOP clade</taxon>
        <taxon>Oryzoideae</taxon>
        <taxon>Oryzeae</taxon>
        <taxon>Zizaniinae</taxon>
        <taxon>Zizania</taxon>
    </lineage>
</organism>
<evidence type="ECO:0000313" key="2">
    <source>
        <dbReference type="EMBL" id="KAG8058971.1"/>
    </source>
</evidence>
<evidence type="ECO:0008006" key="4">
    <source>
        <dbReference type="Google" id="ProtNLM"/>
    </source>
</evidence>
<name>A0A8J5SIX4_ZIZPA</name>
<dbReference type="AlphaFoldDB" id="A0A8J5SIX4"/>
<dbReference type="Proteomes" id="UP000729402">
    <property type="component" value="Unassembled WGS sequence"/>
</dbReference>
<reference evidence="2" key="2">
    <citation type="submission" date="2021-02" db="EMBL/GenBank/DDBJ databases">
        <authorList>
            <person name="Kimball J.A."/>
            <person name="Haas M.W."/>
            <person name="Macchietto M."/>
            <person name="Kono T."/>
            <person name="Duquette J."/>
            <person name="Shao M."/>
        </authorList>
    </citation>
    <scope>NUCLEOTIDE SEQUENCE</scope>
    <source>
        <tissue evidence="2">Fresh leaf tissue</tissue>
    </source>
</reference>
<keyword evidence="3" id="KW-1185">Reference proteome</keyword>
<keyword evidence="1" id="KW-0472">Membrane</keyword>
<dbReference type="OrthoDB" id="73614at2759"/>
<comment type="caution">
    <text evidence="2">The sequence shown here is derived from an EMBL/GenBank/DDBJ whole genome shotgun (WGS) entry which is preliminary data.</text>
</comment>
<reference evidence="2" key="1">
    <citation type="journal article" date="2021" name="bioRxiv">
        <title>Whole Genome Assembly and Annotation of Northern Wild Rice, Zizania palustris L., Supports a Whole Genome Duplication in the Zizania Genus.</title>
        <authorList>
            <person name="Haas M."/>
            <person name="Kono T."/>
            <person name="Macchietto M."/>
            <person name="Millas R."/>
            <person name="McGilp L."/>
            <person name="Shao M."/>
            <person name="Duquette J."/>
            <person name="Hirsch C.N."/>
            <person name="Kimball J."/>
        </authorList>
    </citation>
    <scope>NUCLEOTIDE SEQUENCE</scope>
    <source>
        <tissue evidence="2">Fresh leaf tissue</tissue>
    </source>
</reference>
<evidence type="ECO:0000256" key="1">
    <source>
        <dbReference type="SAM" id="Phobius"/>
    </source>
</evidence>
<dbReference type="EMBL" id="JAAALK010000287">
    <property type="protein sequence ID" value="KAG8058971.1"/>
    <property type="molecule type" value="Genomic_DNA"/>
</dbReference>
<sequence>MDTMRGALERAKMLVGMEVDEESALPPPEEQSFFDDVTRNCALTTTQRLYGFAICLAAGLTCTFLMIGDSTAQNLWSQPSPSMATIVAYATVVASLTSLAPATSCDVDEAPPASTITLLLTQNLRCFSRSCTPSLLSLPGPILVMLEVEMTQ</sequence>
<keyword evidence="1" id="KW-1133">Transmembrane helix</keyword>
<protein>
    <recommendedName>
        <fullName evidence="4">Vesicle transport protein</fullName>
    </recommendedName>
</protein>
<keyword evidence="1" id="KW-0812">Transmembrane</keyword>
<accession>A0A8J5SIX4</accession>
<gene>
    <name evidence="2" type="ORF">GUJ93_ZPchr0002g25997</name>
</gene>